<keyword evidence="3 6" id="KW-1133">Transmembrane helix</keyword>
<evidence type="ECO:0000259" key="7">
    <source>
        <dbReference type="PROSITE" id="PS50221"/>
    </source>
</evidence>
<dbReference type="Pfam" id="PF01825">
    <property type="entry name" value="GPS"/>
    <property type="match status" value="1"/>
</dbReference>
<feature type="non-terminal residue" evidence="9">
    <location>
        <position position="1"/>
    </location>
</feature>
<evidence type="ECO:0000256" key="1">
    <source>
        <dbReference type="ARBA" id="ARBA00004141"/>
    </source>
</evidence>
<dbReference type="Gene3D" id="1.20.1070.10">
    <property type="entry name" value="Rhodopsin 7-helix transmembrane proteins"/>
    <property type="match status" value="1"/>
</dbReference>
<comment type="caution">
    <text evidence="9">The sequence shown here is derived from an EMBL/GenBank/DDBJ whole genome shotgun (WGS) entry which is preliminary data.</text>
</comment>
<dbReference type="PANTHER" id="PTHR47767:SF1">
    <property type="entry name" value="ADHESION G PROTEIN-COUPLED RECEPTOR G7"/>
    <property type="match status" value="1"/>
</dbReference>
<dbReference type="InterPro" id="IPR046338">
    <property type="entry name" value="GAIN_dom_sf"/>
</dbReference>
<protein>
    <submittedName>
        <fullName evidence="9">Adhesion G-protein coupled receptor G2</fullName>
    </submittedName>
</protein>
<feature type="transmembrane region" description="Helical" evidence="6">
    <location>
        <begin position="771"/>
        <end position="792"/>
    </location>
</feature>
<feature type="transmembrane region" description="Helical" evidence="6">
    <location>
        <begin position="614"/>
        <end position="633"/>
    </location>
</feature>
<sequence length="833" mass="95792">ETTEITESTWMLDSSLGFEVNIPVLTCRTKYKEYSEVKWYKDYALLKKGGVGLSDHILSLIDLLRNDSSVYFDNPLKLQGYYWCETNYINSSVVFRYLFRITDELQDVLFDFLPKPNTYVTDIIERKSGLEVRFYLFVQTVVHPRTPYDRDLVEDQHELEFIFDYLNNETISVHQTHYHQILKWTNSKGINIHEIRLYSTLGCYQDTTLVPGEPPKEITWPFANIGEVVIPVEAWSSKNGLAVTRLCTGSFYGGAHWGNPSSKPNMPPSKLTSELKNLYNKFGDDPKPVYIQNLQQLTDRPVHLSVTDIHIVLDILTELSKVKELTPEEIDETFTVINNIAETNRSELIAAKGTIKFTSRLLKVIDNVLLYAKEKNKEVTLTKKELLVDIKYTKVPTDPKDHIIGMAVLPSKVGDKRENELPSNYPCRINLALFRDWVLFPKPMEVLHKRNYKVIPTLVMYVSLSGGPAWNLTSPIHLYFKDTHGKKIENPVCSHFDPRVDDHNGGWNTEGCEYGGMKDGFHICRCQHLSIFAVILSEKYDTSSEQFRLGTAIYVGCAVSIIALSFTVVLYLLSKVWRSTVDHSVLFWLALSLLCCLILLFISEMNFLWKPGCLLMAMLLHYTILVVFGWLLVQAVMNRLRFANKSDIEEIPHFILKSALSVWCVPIIIMIIIWITIDYVHHGEETCLKTVSDVSRAAVIPIVIVIFITLCLNVCAIYAVSCRFKKDFLIGNHIYDNSVVKFRVAVTIFFFLCFLTWLFGFFAVNEKSNELRILFSISVTLTSYYVALFFIFHEISFWEMCGKGKRNDEPKSEVVKYVAEKSVEDDEQTQQKK</sequence>
<feature type="transmembrane region" description="Helical" evidence="6">
    <location>
        <begin position="654"/>
        <end position="677"/>
    </location>
</feature>
<dbReference type="InterPro" id="IPR000832">
    <property type="entry name" value="GPCR_2_secretin-like"/>
</dbReference>
<keyword evidence="2 6" id="KW-0812">Transmembrane</keyword>
<dbReference type="Pfam" id="PF00002">
    <property type="entry name" value="7tm_2"/>
    <property type="match status" value="1"/>
</dbReference>
<keyword evidence="5" id="KW-1015">Disulfide bond</keyword>
<keyword evidence="10" id="KW-1185">Reference proteome</keyword>
<evidence type="ECO:0000313" key="9">
    <source>
        <dbReference type="EMBL" id="GIY82044.1"/>
    </source>
</evidence>
<evidence type="ECO:0000259" key="8">
    <source>
        <dbReference type="PROSITE" id="PS50261"/>
    </source>
</evidence>
<dbReference type="AlphaFoldDB" id="A0AAV4WII6"/>
<feature type="domain" description="GAIN-B" evidence="7">
    <location>
        <begin position="377"/>
        <end position="543"/>
    </location>
</feature>
<keyword evidence="4 6" id="KW-0472">Membrane</keyword>
<dbReference type="InterPro" id="IPR057244">
    <property type="entry name" value="GAIN_B"/>
</dbReference>
<reference evidence="9 10" key="1">
    <citation type="submission" date="2021-06" db="EMBL/GenBank/DDBJ databases">
        <title>Caerostris extrusa draft genome.</title>
        <authorList>
            <person name="Kono N."/>
            <person name="Arakawa K."/>
        </authorList>
    </citation>
    <scope>NUCLEOTIDE SEQUENCE [LARGE SCALE GENOMIC DNA]</scope>
</reference>
<evidence type="ECO:0000256" key="4">
    <source>
        <dbReference type="ARBA" id="ARBA00023136"/>
    </source>
</evidence>
<comment type="subcellular location">
    <subcellularLocation>
        <location evidence="1">Membrane</location>
        <topology evidence="1">Multi-pass membrane protein</topology>
    </subcellularLocation>
</comment>
<evidence type="ECO:0000256" key="6">
    <source>
        <dbReference type="SAM" id="Phobius"/>
    </source>
</evidence>
<feature type="transmembrane region" description="Helical" evidence="6">
    <location>
        <begin position="585"/>
        <end position="602"/>
    </location>
</feature>
<evidence type="ECO:0000256" key="3">
    <source>
        <dbReference type="ARBA" id="ARBA00022989"/>
    </source>
</evidence>
<dbReference type="InterPro" id="IPR000203">
    <property type="entry name" value="GPS"/>
</dbReference>
<name>A0AAV4WII6_CAEEX</name>
<dbReference type="PANTHER" id="PTHR47767">
    <property type="entry name" value="ADHESION G PROTEIN-COUPLED RECEPTOR G7"/>
    <property type="match status" value="1"/>
</dbReference>
<organism evidence="9 10">
    <name type="scientific">Caerostris extrusa</name>
    <name type="common">Bark spider</name>
    <name type="synonym">Caerostris bankana</name>
    <dbReference type="NCBI Taxonomy" id="172846"/>
    <lineage>
        <taxon>Eukaryota</taxon>
        <taxon>Metazoa</taxon>
        <taxon>Ecdysozoa</taxon>
        <taxon>Arthropoda</taxon>
        <taxon>Chelicerata</taxon>
        <taxon>Arachnida</taxon>
        <taxon>Araneae</taxon>
        <taxon>Araneomorphae</taxon>
        <taxon>Entelegynae</taxon>
        <taxon>Araneoidea</taxon>
        <taxon>Araneidae</taxon>
        <taxon>Caerostris</taxon>
    </lineage>
</organism>
<dbReference type="SMART" id="SM00303">
    <property type="entry name" value="GPS"/>
    <property type="match status" value="1"/>
</dbReference>
<dbReference type="PROSITE" id="PS50261">
    <property type="entry name" value="G_PROTEIN_RECEP_F2_4"/>
    <property type="match status" value="1"/>
</dbReference>
<dbReference type="PROSITE" id="PS50221">
    <property type="entry name" value="GAIN_B"/>
    <property type="match status" value="1"/>
</dbReference>
<dbReference type="InterPro" id="IPR017981">
    <property type="entry name" value="GPCR_2-like_7TM"/>
</dbReference>
<dbReference type="GO" id="GO:0004930">
    <property type="term" value="F:G protein-coupled receptor activity"/>
    <property type="evidence" value="ECO:0007669"/>
    <property type="project" value="InterPro"/>
</dbReference>
<dbReference type="GO" id="GO:0016020">
    <property type="term" value="C:membrane"/>
    <property type="evidence" value="ECO:0007669"/>
    <property type="project" value="UniProtKB-SubCell"/>
</dbReference>
<accession>A0AAV4WII6</accession>
<dbReference type="Proteomes" id="UP001054945">
    <property type="component" value="Unassembled WGS sequence"/>
</dbReference>
<evidence type="ECO:0000256" key="2">
    <source>
        <dbReference type="ARBA" id="ARBA00022692"/>
    </source>
</evidence>
<dbReference type="InterPro" id="IPR053066">
    <property type="entry name" value="ADGR_G7"/>
</dbReference>
<dbReference type="EMBL" id="BPLR01016204">
    <property type="protein sequence ID" value="GIY82044.1"/>
    <property type="molecule type" value="Genomic_DNA"/>
</dbReference>
<evidence type="ECO:0000313" key="10">
    <source>
        <dbReference type="Proteomes" id="UP001054945"/>
    </source>
</evidence>
<feature type="transmembrane region" description="Helical" evidence="6">
    <location>
        <begin position="697"/>
        <end position="721"/>
    </location>
</feature>
<evidence type="ECO:0000256" key="5">
    <source>
        <dbReference type="ARBA" id="ARBA00023157"/>
    </source>
</evidence>
<dbReference type="GO" id="GO:0007166">
    <property type="term" value="P:cell surface receptor signaling pathway"/>
    <property type="evidence" value="ECO:0007669"/>
    <property type="project" value="InterPro"/>
</dbReference>
<feature type="transmembrane region" description="Helical" evidence="6">
    <location>
        <begin position="742"/>
        <end position="765"/>
    </location>
</feature>
<feature type="domain" description="G-protein coupled receptors family 2 profile 2" evidence="8">
    <location>
        <begin position="549"/>
        <end position="794"/>
    </location>
</feature>
<gene>
    <name evidence="9" type="primary">ADGRG2</name>
    <name evidence="9" type="ORF">CEXT_237341</name>
</gene>
<proteinExistence type="predicted"/>
<dbReference type="Gene3D" id="2.60.220.50">
    <property type="match status" value="1"/>
</dbReference>
<feature type="transmembrane region" description="Helical" evidence="6">
    <location>
        <begin position="552"/>
        <end position="573"/>
    </location>
</feature>
<keyword evidence="9" id="KW-0675">Receptor</keyword>